<reference evidence="3 4" key="1">
    <citation type="journal article" date="2024" name="G3 (Bethesda)">
        <title>Genome assembly of Hibiscus sabdariffa L. provides insights into metabolisms of medicinal natural products.</title>
        <authorList>
            <person name="Kim T."/>
        </authorList>
    </citation>
    <scope>NUCLEOTIDE SEQUENCE [LARGE SCALE GENOMIC DNA]</scope>
    <source>
        <strain evidence="3">TK-2024</strain>
        <tissue evidence="3">Old leaves</tissue>
    </source>
</reference>
<feature type="transmembrane region" description="Helical" evidence="2">
    <location>
        <begin position="80"/>
        <end position="97"/>
    </location>
</feature>
<dbReference type="PANTHER" id="PTHR11206">
    <property type="entry name" value="MULTIDRUG RESISTANCE PROTEIN"/>
    <property type="match status" value="1"/>
</dbReference>
<sequence>MNIMGWTLMVSIGINAAISVRVSNELGAGHPRTAKFSVVVATASSFMIGIVISVVLIVFRNDYPNLFSIDPQVQHLVTELNPLLVLCIVVNTIQPVLSGMAIGAGWQTAVAYVNIACYYLFGIPLGLTFGFVLQMGVMGIWCGMLLGTVVQTCVLFGMIYKTNWNKEASIAEERIKKWGGDIDAKDKNMLQNSNN</sequence>
<dbReference type="EMBL" id="JBBPBN010001363">
    <property type="protein sequence ID" value="KAK8478519.1"/>
    <property type="molecule type" value="Genomic_DNA"/>
</dbReference>
<keyword evidence="2" id="KW-0812">Transmembrane</keyword>
<dbReference type="Pfam" id="PF01554">
    <property type="entry name" value="MatE"/>
    <property type="match status" value="1"/>
</dbReference>
<gene>
    <name evidence="3" type="ORF">V6N11_063378</name>
</gene>
<keyword evidence="4" id="KW-1185">Reference proteome</keyword>
<evidence type="ECO:0000256" key="1">
    <source>
        <dbReference type="ARBA" id="ARBA00010199"/>
    </source>
</evidence>
<feature type="transmembrane region" description="Helical" evidence="2">
    <location>
        <begin position="138"/>
        <end position="160"/>
    </location>
</feature>
<dbReference type="InterPro" id="IPR002528">
    <property type="entry name" value="MATE_fam"/>
</dbReference>
<keyword evidence="2" id="KW-1133">Transmembrane helix</keyword>
<protein>
    <submittedName>
        <fullName evidence="3">Uncharacterized protein</fullName>
    </submittedName>
</protein>
<comment type="caution">
    <text evidence="3">The sequence shown here is derived from an EMBL/GenBank/DDBJ whole genome shotgun (WGS) entry which is preliminary data.</text>
</comment>
<feature type="transmembrane region" description="Helical" evidence="2">
    <location>
        <begin position="6"/>
        <end position="24"/>
    </location>
</feature>
<accession>A0ABR1ZDP4</accession>
<feature type="transmembrane region" description="Helical" evidence="2">
    <location>
        <begin position="109"/>
        <end position="132"/>
    </location>
</feature>
<evidence type="ECO:0000313" key="4">
    <source>
        <dbReference type="Proteomes" id="UP001396334"/>
    </source>
</evidence>
<evidence type="ECO:0000313" key="3">
    <source>
        <dbReference type="EMBL" id="KAK8478519.1"/>
    </source>
</evidence>
<comment type="similarity">
    <text evidence="1">Belongs to the multi antimicrobial extrusion (MATE) (TC 2.A.66.1) family.</text>
</comment>
<dbReference type="Proteomes" id="UP001396334">
    <property type="component" value="Unassembled WGS sequence"/>
</dbReference>
<organism evidence="3 4">
    <name type="scientific">Hibiscus sabdariffa</name>
    <name type="common">roselle</name>
    <dbReference type="NCBI Taxonomy" id="183260"/>
    <lineage>
        <taxon>Eukaryota</taxon>
        <taxon>Viridiplantae</taxon>
        <taxon>Streptophyta</taxon>
        <taxon>Embryophyta</taxon>
        <taxon>Tracheophyta</taxon>
        <taxon>Spermatophyta</taxon>
        <taxon>Magnoliopsida</taxon>
        <taxon>eudicotyledons</taxon>
        <taxon>Gunneridae</taxon>
        <taxon>Pentapetalae</taxon>
        <taxon>rosids</taxon>
        <taxon>malvids</taxon>
        <taxon>Malvales</taxon>
        <taxon>Malvaceae</taxon>
        <taxon>Malvoideae</taxon>
        <taxon>Hibiscus</taxon>
    </lineage>
</organism>
<evidence type="ECO:0000256" key="2">
    <source>
        <dbReference type="SAM" id="Phobius"/>
    </source>
</evidence>
<feature type="transmembrane region" description="Helical" evidence="2">
    <location>
        <begin position="36"/>
        <end position="60"/>
    </location>
</feature>
<proteinExistence type="inferred from homology"/>
<name>A0ABR1ZDP4_9ROSI</name>
<keyword evidence="2" id="KW-0472">Membrane</keyword>